<feature type="region of interest" description="Disordered" evidence="1">
    <location>
        <begin position="173"/>
        <end position="192"/>
    </location>
</feature>
<reference evidence="2 3" key="1">
    <citation type="submission" date="2015-08" db="EMBL/GenBank/DDBJ databases">
        <title>Complete genome sequence of Sulfurifustis variabilis.</title>
        <authorList>
            <person name="Miura A."/>
            <person name="Kojima H."/>
            <person name="Fukui M."/>
        </authorList>
    </citation>
    <scope>NUCLEOTIDE SEQUENCE [LARGE SCALE GENOMIC DNA]</scope>
    <source>
        <strain evidence="3">skN76</strain>
    </source>
</reference>
<name>A0A1B4V869_9GAMM</name>
<feature type="compositionally biased region" description="Low complexity" evidence="1">
    <location>
        <begin position="113"/>
        <end position="136"/>
    </location>
</feature>
<evidence type="ECO:0000256" key="1">
    <source>
        <dbReference type="SAM" id="MobiDB-lite"/>
    </source>
</evidence>
<gene>
    <name evidence="2" type="ORF">SVA_2272</name>
</gene>
<proteinExistence type="predicted"/>
<feature type="region of interest" description="Disordered" evidence="1">
    <location>
        <begin position="98"/>
        <end position="140"/>
    </location>
</feature>
<evidence type="ECO:0000313" key="3">
    <source>
        <dbReference type="Proteomes" id="UP000218899"/>
    </source>
</evidence>
<dbReference type="EMBL" id="AP014936">
    <property type="protein sequence ID" value="BAU48822.1"/>
    <property type="molecule type" value="Genomic_DNA"/>
</dbReference>
<sequence length="192" mass="20145">MHPIPVPCPVCGAAADSATGRCLCPDARPAVDSGSPHLLAKAESLFESYLAARVVHARRRAREAKVAFLREPRNREKGEALRHADREAALLEMQLVEQTRKAQQARDAARNLSPTPAAPSAPTASGSPPSPSASSANRADAGHRECPRCAARVPGAVAECRCGYEFAPADAGAGQVLLSEGDLRVPRGGRAK</sequence>
<protein>
    <submittedName>
        <fullName evidence="2">Uncharacterized protein</fullName>
    </submittedName>
</protein>
<accession>A0A1B4V869</accession>
<dbReference type="KEGG" id="sva:SVA_2272"/>
<dbReference type="AlphaFoldDB" id="A0A1B4V869"/>
<dbReference type="Proteomes" id="UP000218899">
    <property type="component" value="Chromosome"/>
</dbReference>
<dbReference type="RefSeq" id="WP_148665452.1">
    <property type="nucleotide sequence ID" value="NZ_AP014936.1"/>
</dbReference>
<organism evidence="2 3">
    <name type="scientific">Sulfurifustis variabilis</name>
    <dbReference type="NCBI Taxonomy" id="1675686"/>
    <lineage>
        <taxon>Bacteria</taxon>
        <taxon>Pseudomonadati</taxon>
        <taxon>Pseudomonadota</taxon>
        <taxon>Gammaproteobacteria</taxon>
        <taxon>Acidiferrobacterales</taxon>
        <taxon>Acidiferrobacteraceae</taxon>
        <taxon>Sulfurifustis</taxon>
    </lineage>
</organism>
<evidence type="ECO:0000313" key="2">
    <source>
        <dbReference type="EMBL" id="BAU48822.1"/>
    </source>
</evidence>
<keyword evidence="3" id="KW-1185">Reference proteome</keyword>